<accession>A0A5M6DFS3</accession>
<dbReference type="PANTHER" id="PTHR35889:SF3">
    <property type="entry name" value="F-BOX DOMAIN-CONTAINING PROTEIN"/>
    <property type="match status" value="1"/>
</dbReference>
<dbReference type="Proteomes" id="UP000324479">
    <property type="component" value="Unassembled WGS sequence"/>
</dbReference>
<evidence type="ECO:0000256" key="1">
    <source>
        <dbReference type="SAM" id="MobiDB-lite"/>
    </source>
</evidence>
<dbReference type="SUPFAM" id="SSF49785">
    <property type="entry name" value="Galactose-binding domain-like"/>
    <property type="match status" value="1"/>
</dbReference>
<dbReference type="InterPro" id="IPR011444">
    <property type="entry name" value="DUF1549"/>
</dbReference>
<sequence>MLISAASPNLAGAQNASVDFERDIAPVIQTHCIRCHHPGNPKGDVSLATADDLTENGYLIAGDPDSSHLIELILADDDGEAEMPKDGKALSIEQTALIRRWIDQGAKWPDAVIVREKPKADASWWALQPLAADTDRTIDDYVSAQLAEHGLELSPRADRRTLIRRVTYDLTGLPPTPEQVQAFVDDPDPQAYEKLVDQLLQSPRYGERWGRHWLDVVRFGESNGFERNVIINDLWPFRDYVIRSINADKPFDQFIREHIAGDVIAPDNPDVAVGSAFLVAGPYDDVGNQDPVQAAQIRANTLDEIIRATSEAFLGLTVGCARCHDHKFDPITQEDYYGLYASFAGIRHGSVPLATPQEKHERSQSLEPLEKQKRDIEKQLGALDKQILQRANSQREAFQQGWTRPPVDRTGTEETFDPVNAKFVRLVCLSQDGNPNAANGFRIDEMEVWSDGPDPRNVALARNGGKATGPARQIEDFPDAYGPQLAIDGKAGARFIATGNHLTIELEQPTIIRRVIFSSARGESNPDHSKFRFVAEYRIEVSEDGETWKQIASGDDRQPIDQQAFLEHRLRRLATSEEDRQARASLQKELNQIKQEIAKVPPLPSAWIGRRVPADAKGPFHVFLGGSPQKKGPVVVPSSLSALDRAANSAHQPMAGEDLVSTGSSRLAEGPKESPQKPDAAYRLEPGTEEAERRLALANWLVHPNNPLTPRVLANRLWHYHFGTGIVDTPSDFGFMGGRPTHPELLDLLAIRLQENGWHLKKLHRQILLSATYRQSSGYRPDAAKIDADARLLWRFPPRRLSAEEIRDTILQISGKLDLTPGGPGFRLYHFMQDNVCTYVPLDEHGPETYRRAVYHQNARASVVDLMTDFDQPDCAFSTPRRAETTTPLQALTMLNHQFTLDMADALAKRLESDSGNQLDGQIERAYALCYARSPTQTERQACRELARSHGLSALCRVLLNSSELIYLH</sequence>
<organism evidence="5 6">
    <name type="scientific">Roseiconus nitratireducens</name>
    <dbReference type="NCBI Taxonomy" id="2605748"/>
    <lineage>
        <taxon>Bacteria</taxon>
        <taxon>Pseudomonadati</taxon>
        <taxon>Planctomycetota</taxon>
        <taxon>Planctomycetia</taxon>
        <taxon>Pirellulales</taxon>
        <taxon>Pirellulaceae</taxon>
        <taxon>Roseiconus</taxon>
    </lineage>
</organism>
<gene>
    <name evidence="5" type="ORF">FYK55_04995</name>
</gene>
<dbReference type="InterPro" id="IPR022655">
    <property type="entry name" value="DUF1553"/>
</dbReference>
<keyword evidence="6" id="KW-1185">Reference proteome</keyword>
<dbReference type="AlphaFoldDB" id="A0A5M6DFS3"/>
<protein>
    <submittedName>
        <fullName evidence="5">DUF1553 domain-containing protein</fullName>
    </submittedName>
</protein>
<dbReference type="PANTHER" id="PTHR35889">
    <property type="entry name" value="CYCLOINULO-OLIGOSACCHARIDE FRUCTANOTRANSFERASE-RELATED"/>
    <property type="match status" value="1"/>
</dbReference>
<feature type="domain" description="Cytochrome C Planctomycete-type" evidence="4">
    <location>
        <begin position="32"/>
        <end position="87"/>
    </location>
</feature>
<dbReference type="Pfam" id="PF07587">
    <property type="entry name" value="PSD1"/>
    <property type="match status" value="1"/>
</dbReference>
<feature type="region of interest" description="Disordered" evidence="1">
    <location>
        <begin position="646"/>
        <end position="680"/>
    </location>
</feature>
<dbReference type="InterPro" id="IPR008979">
    <property type="entry name" value="Galactose-bd-like_sf"/>
</dbReference>
<dbReference type="EMBL" id="VWOX01000002">
    <property type="protein sequence ID" value="KAA5546358.1"/>
    <property type="molecule type" value="Genomic_DNA"/>
</dbReference>
<feature type="compositionally biased region" description="Basic and acidic residues" evidence="1">
    <location>
        <begin position="669"/>
        <end position="680"/>
    </location>
</feature>
<evidence type="ECO:0000259" key="2">
    <source>
        <dbReference type="Pfam" id="PF07583"/>
    </source>
</evidence>
<proteinExistence type="predicted"/>
<feature type="domain" description="DUF1549" evidence="2">
    <location>
        <begin position="138"/>
        <end position="347"/>
    </location>
</feature>
<evidence type="ECO:0000313" key="6">
    <source>
        <dbReference type="Proteomes" id="UP000324479"/>
    </source>
</evidence>
<dbReference type="Gene3D" id="2.60.120.260">
    <property type="entry name" value="Galactose-binding domain-like"/>
    <property type="match status" value="1"/>
</dbReference>
<feature type="region of interest" description="Disordered" evidence="1">
    <location>
        <begin position="394"/>
        <end position="414"/>
    </location>
</feature>
<evidence type="ECO:0000259" key="3">
    <source>
        <dbReference type="Pfam" id="PF07587"/>
    </source>
</evidence>
<dbReference type="Pfam" id="PF07635">
    <property type="entry name" value="PSCyt1"/>
    <property type="match status" value="1"/>
</dbReference>
<evidence type="ECO:0000259" key="4">
    <source>
        <dbReference type="Pfam" id="PF07635"/>
    </source>
</evidence>
<evidence type="ECO:0000313" key="5">
    <source>
        <dbReference type="EMBL" id="KAA5546358.1"/>
    </source>
</evidence>
<reference evidence="5 6" key="1">
    <citation type="submission" date="2019-08" db="EMBL/GenBank/DDBJ databases">
        <authorList>
            <person name="Dhanesh K."/>
            <person name="Kumar G."/>
            <person name="Sasikala C."/>
            <person name="Venkata Ramana C."/>
        </authorList>
    </citation>
    <scope>NUCLEOTIDE SEQUENCE [LARGE SCALE GENOMIC DNA]</scope>
    <source>
        <strain evidence="5 6">JC645</strain>
    </source>
</reference>
<comment type="caution">
    <text evidence="5">The sequence shown here is derived from an EMBL/GenBank/DDBJ whole genome shotgun (WGS) entry which is preliminary data.</text>
</comment>
<feature type="domain" description="DUF1553" evidence="3">
    <location>
        <begin position="693"/>
        <end position="946"/>
    </location>
</feature>
<name>A0A5M6DFS3_9BACT</name>
<dbReference type="InterPro" id="IPR011429">
    <property type="entry name" value="Cyt_c_Planctomycete-type"/>
</dbReference>
<dbReference type="Pfam" id="PF07583">
    <property type="entry name" value="PSCyt2"/>
    <property type="match status" value="1"/>
</dbReference>